<dbReference type="InterPro" id="IPR006066">
    <property type="entry name" value="NO2/SO3_Rdtase_FeS/sirohaem_BS"/>
</dbReference>
<accession>A0A7Y9ZBY1</accession>
<dbReference type="RefSeq" id="WP_373366735.1">
    <property type="nucleotide sequence ID" value="NZ_BBRC01000002.1"/>
</dbReference>
<evidence type="ECO:0000256" key="12">
    <source>
        <dbReference type="ARBA" id="ARBA00049518"/>
    </source>
</evidence>
<sequence>MSITTDTTDADERRRHRDEARLIRTREASARKHTVSKDGQWAAGDRTALNPAEEFKSVSDPLDVRHRIETMYSKWGFWSIPPGDLRGRMRWWGLYTQRRPGIDGGRTAQLESHQLDDEFFMLRVRSDGGQLSVKQARMIADVSRDFGRNTADVSDRQNIQLHWIRIEDVPEIFRRVEDAGLFTTEACGDAPRVILGSPVAGVAKDELIDPTPQIQAIIERGIGSPEFSNLPRKFKSAITGTRIPDILHEVQDVAFVAVEHPELGVGYDLWVGGGLSINPHLGVRLGAFVEPAKVPEVWAGVIGIFRDHGYRRLRTRARLKFLVKAWGADKFRQVLEDDYLGWHLPDGPGPEVGGPGDRGDHVGINEQRDGRFYIGAAPIAGRISGDTLAAIADIAEAAGSDRIRLTPLQKILILDVPRDKVSDVVNGLRALELESSPGEFHRNAIACTGIEYCKLAIVETKATAREVVQMLDRAFPDLDVPISVHVNGCPNSCARIQVADIGFKGQLVLDDETGEQVPGFQVHLGGRLGRGEDNDFGRKLRGHKVKADGMPEYIERVTRNYLATREQDEPFARWAFRVDEESLR</sequence>
<keyword evidence="16" id="KW-1185">Reference proteome</keyword>
<evidence type="ECO:0000256" key="4">
    <source>
        <dbReference type="ARBA" id="ARBA00012353"/>
    </source>
</evidence>
<protein>
    <recommendedName>
        <fullName evidence="4">assimilatory sulfite reductase (ferredoxin)</fullName>
        <ecNumber evidence="4">1.8.7.1</ecNumber>
    </recommendedName>
</protein>
<dbReference type="InterPro" id="IPR006067">
    <property type="entry name" value="NO2/SO3_Rdtase_4Fe4S_dom"/>
</dbReference>
<comment type="catalytic activity">
    <reaction evidence="12">
        <text>hydrogen sulfide + 6 oxidized [2Fe-2S]-[ferredoxin] + 3 H2O = sulfite + 6 reduced [2Fe-2S]-[ferredoxin] + 7 H(+)</text>
        <dbReference type="Rhea" id="RHEA:23132"/>
        <dbReference type="Rhea" id="RHEA-COMP:10000"/>
        <dbReference type="Rhea" id="RHEA-COMP:10001"/>
        <dbReference type="ChEBI" id="CHEBI:15377"/>
        <dbReference type="ChEBI" id="CHEBI:15378"/>
        <dbReference type="ChEBI" id="CHEBI:17359"/>
        <dbReference type="ChEBI" id="CHEBI:29919"/>
        <dbReference type="ChEBI" id="CHEBI:33737"/>
        <dbReference type="ChEBI" id="CHEBI:33738"/>
        <dbReference type="EC" id="1.8.7.1"/>
    </reaction>
</comment>
<dbReference type="PRINTS" id="PR00397">
    <property type="entry name" value="SIROHAEM"/>
</dbReference>
<feature type="domain" description="Nitrite/Sulfite reductase ferredoxin-like" evidence="14">
    <location>
        <begin position="115"/>
        <end position="177"/>
    </location>
</feature>
<evidence type="ECO:0000256" key="3">
    <source>
        <dbReference type="ARBA" id="ARBA00010429"/>
    </source>
</evidence>
<evidence type="ECO:0000256" key="8">
    <source>
        <dbReference type="ARBA" id="ARBA00022784"/>
    </source>
</evidence>
<evidence type="ECO:0000256" key="7">
    <source>
        <dbReference type="ARBA" id="ARBA00022723"/>
    </source>
</evidence>
<dbReference type="InterPro" id="IPR051329">
    <property type="entry name" value="NIR_SIR_4Fe-4S"/>
</dbReference>
<organism evidence="15 16">
    <name type="scientific">Demequina lutea</name>
    <dbReference type="NCBI Taxonomy" id="431489"/>
    <lineage>
        <taxon>Bacteria</taxon>
        <taxon>Bacillati</taxon>
        <taxon>Actinomycetota</taxon>
        <taxon>Actinomycetes</taxon>
        <taxon>Micrococcales</taxon>
        <taxon>Demequinaceae</taxon>
        <taxon>Demequina</taxon>
    </lineage>
</organism>
<dbReference type="EMBL" id="JACBZO010000001">
    <property type="protein sequence ID" value="NYI42351.1"/>
    <property type="molecule type" value="Genomic_DNA"/>
</dbReference>
<gene>
    <name evidence="15" type="ORF">BKA03_002470</name>
</gene>
<evidence type="ECO:0000259" key="14">
    <source>
        <dbReference type="Pfam" id="PF03460"/>
    </source>
</evidence>
<comment type="similarity">
    <text evidence="3">Belongs to the nitrite and sulfite reductase 4Fe-4S domain family.</text>
</comment>
<dbReference type="PANTHER" id="PTHR32439:SF0">
    <property type="entry name" value="FERREDOXIN--NITRITE REDUCTASE, CHLOROPLASTIC"/>
    <property type="match status" value="1"/>
</dbReference>
<comment type="caution">
    <text evidence="15">The sequence shown here is derived from an EMBL/GenBank/DDBJ whole genome shotgun (WGS) entry which is preliminary data.</text>
</comment>
<dbReference type="Gene3D" id="3.30.413.10">
    <property type="entry name" value="Sulfite Reductase Hemoprotein, domain 1"/>
    <property type="match status" value="2"/>
</dbReference>
<dbReference type="InterPro" id="IPR036136">
    <property type="entry name" value="Nit/Sulf_reduc_fer-like_dom_sf"/>
</dbReference>
<dbReference type="Gene3D" id="3.90.480.20">
    <property type="match status" value="1"/>
</dbReference>
<keyword evidence="7" id="KW-0479">Metal-binding</keyword>
<keyword evidence="11" id="KW-0411">Iron-sulfur</keyword>
<evidence type="ECO:0000259" key="13">
    <source>
        <dbReference type="Pfam" id="PF01077"/>
    </source>
</evidence>
<evidence type="ECO:0000256" key="2">
    <source>
        <dbReference type="ARBA" id="ARBA00003247"/>
    </source>
</evidence>
<evidence type="ECO:0000256" key="10">
    <source>
        <dbReference type="ARBA" id="ARBA00023004"/>
    </source>
</evidence>
<dbReference type="GO" id="GO:0051539">
    <property type="term" value="F:4 iron, 4 sulfur cluster binding"/>
    <property type="evidence" value="ECO:0007669"/>
    <property type="project" value="UniProtKB-KW"/>
</dbReference>
<dbReference type="PANTHER" id="PTHR32439">
    <property type="entry name" value="FERREDOXIN--NITRITE REDUCTASE, CHLOROPLASTIC"/>
    <property type="match status" value="1"/>
</dbReference>
<keyword evidence="6" id="KW-0349">Heme</keyword>
<evidence type="ECO:0000256" key="5">
    <source>
        <dbReference type="ARBA" id="ARBA00022485"/>
    </source>
</evidence>
<name>A0A7Y9ZBY1_9MICO</name>
<dbReference type="PROSITE" id="PS00365">
    <property type="entry name" value="NIR_SIR"/>
    <property type="match status" value="1"/>
</dbReference>
<comment type="function">
    <text evidence="2">Catalyzes the reduction of sulfite to sulfide, a step in the biosynthesis of sulfur-containing amino acids and cofactors.</text>
</comment>
<dbReference type="InterPro" id="IPR005117">
    <property type="entry name" value="NiRdtase/SiRdtase_haem-b_fer"/>
</dbReference>
<feature type="domain" description="Nitrite/Sulfite reductase ferredoxin-like" evidence="14">
    <location>
        <begin position="366"/>
        <end position="430"/>
    </location>
</feature>
<evidence type="ECO:0000256" key="6">
    <source>
        <dbReference type="ARBA" id="ARBA00022617"/>
    </source>
</evidence>
<feature type="domain" description="Nitrite/sulphite reductase 4Fe-4S" evidence="13">
    <location>
        <begin position="187"/>
        <end position="342"/>
    </location>
</feature>
<dbReference type="Pfam" id="PF03460">
    <property type="entry name" value="NIR_SIR_ferr"/>
    <property type="match status" value="2"/>
</dbReference>
<keyword evidence="8" id="KW-0883">Thioether bond</keyword>
<proteinExistence type="inferred from homology"/>
<keyword evidence="9 15" id="KW-0560">Oxidoreductase</keyword>
<evidence type="ECO:0000256" key="11">
    <source>
        <dbReference type="ARBA" id="ARBA00023014"/>
    </source>
</evidence>
<evidence type="ECO:0000313" key="16">
    <source>
        <dbReference type="Proteomes" id="UP000547973"/>
    </source>
</evidence>
<dbReference type="EC" id="1.8.7.1" evidence="4"/>
<dbReference type="SUPFAM" id="SSF56014">
    <property type="entry name" value="Nitrite and sulphite reductase 4Fe-4S domain-like"/>
    <property type="match status" value="2"/>
</dbReference>
<dbReference type="GO" id="GO:0046872">
    <property type="term" value="F:metal ion binding"/>
    <property type="evidence" value="ECO:0007669"/>
    <property type="project" value="UniProtKB-KW"/>
</dbReference>
<dbReference type="SUPFAM" id="SSF55124">
    <property type="entry name" value="Nitrite/Sulfite reductase N-terminal domain-like"/>
    <property type="match status" value="2"/>
</dbReference>
<evidence type="ECO:0000256" key="9">
    <source>
        <dbReference type="ARBA" id="ARBA00023002"/>
    </source>
</evidence>
<comment type="cofactor">
    <cofactor evidence="1">
        <name>[4Fe-4S] cluster</name>
        <dbReference type="ChEBI" id="CHEBI:49883"/>
    </cofactor>
</comment>
<keyword evidence="5" id="KW-0004">4Fe-4S</keyword>
<dbReference type="GO" id="GO:0020037">
    <property type="term" value="F:heme binding"/>
    <property type="evidence" value="ECO:0007669"/>
    <property type="project" value="InterPro"/>
</dbReference>
<evidence type="ECO:0000256" key="1">
    <source>
        <dbReference type="ARBA" id="ARBA00001966"/>
    </source>
</evidence>
<evidence type="ECO:0000313" key="15">
    <source>
        <dbReference type="EMBL" id="NYI42351.1"/>
    </source>
</evidence>
<dbReference type="Pfam" id="PF01077">
    <property type="entry name" value="NIR_SIR"/>
    <property type="match status" value="2"/>
</dbReference>
<dbReference type="AlphaFoldDB" id="A0A7Y9ZBY1"/>
<dbReference type="GO" id="GO:0050311">
    <property type="term" value="F:sulfite reductase (ferredoxin) activity"/>
    <property type="evidence" value="ECO:0007669"/>
    <property type="project" value="UniProtKB-EC"/>
</dbReference>
<keyword evidence="10" id="KW-0408">Iron</keyword>
<feature type="domain" description="Nitrite/sulphite reductase 4Fe-4S" evidence="13">
    <location>
        <begin position="439"/>
        <end position="579"/>
    </location>
</feature>
<dbReference type="Proteomes" id="UP000547973">
    <property type="component" value="Unassembled WGS sequence"/>
</dbReference>
<dbReference type="InterPro" id="IPR045854">
    <property type="entry name" value="NO2/SO3_Rdtase_4Fe4S_sf"/>
</dbReference>
<reference evidence="15 16" key="1">
    <citation type="submission" date="2020-07" db="EMBL/GenBank/DDBJ databases">
        <title>Sequencing the genomes of 1000 actinobacteria strains.</title>
        <authorList>
            <person name="Klenk H.-P."/>
        </authorList>
    </citation>
    <scope>NUCLEOTIDE SEQUENCE [LARGE SCALE GENOMIC DNA]</scope>
    <source>
        <strain evidence="15 16">DSM 19970</strain>
    </source>
</reference>